<dbReference type="AlphaFoldDB" id="A0A926QL81"/>
<evidence type="ECO:0000313" key="1">
    <source>
        <dbReference type="EMBL" id="MBD0382302.1"/>
    </source>
</evidence>
<dbReference type="Proteomes" id="UP000650466">
    <property type="component" value="Unassembled WGS sequence"/>
</dbReference>
<organism evidence="1 2">
    <name type="scientific">Paenibacillus sedimenti</name>
    <dbReference type="NCBI Taxonomy" id="2770274"/>
    <lineage>
        <taxon>Bacteria</taxon>
        <taxon>Bacillati</taxon>
        <taxon>Bacillota</taxon>
        <taxon>Bacilli</taxon>
        <taxon>Bacillales</taxon>
        <taxon>Paenibacillaceae</taxon>
        <taxon>Paenibacillus</taxon>
    </lineage>
</organism>
<evidence type="ECO:0000313" key="2">
    <source>
        <dbReference type="Proteomes" id="UP000650466"/>
    </source>
</evidence>
<protein>
    <submittedName>
        <fullName evidence="1">Uncharacterized protein</fullName>
    </submittedName>
</protein>
<gene>
    <name evidence="1" type="ORF">ICC18_19480</name>
</gene>
<reference evidence="1" key="1">
    <citation type="submission" date="2020-09" db="EMBL/GenBank/DDBJ databases">
        <title>Draft Genome Sequence of Paenibacillus sp. WST5.</title>
        <authorList>
            <person name="Bao Z."/>
        </authorList>
    </citation>
    <scope>NUCLEOTIDE SEQUENCE</scope>
    <source>
        <strain evidence="1">WST5</strain>
    </source>
</reference>
<comment type="caution">
    <text evidence="1">The sequence shown here is derived from an EMBL/GenBank/DDBJ whole genome shotgun (WGS) entry which is preliminary data.</text>
</comment>
<accession>A0A926QL81</accession>
<sequence length="294" mass="33697">MSLQEQVYGLDDIYNQFSIVVRSVGISPNEHQVDTVHLDVMKTGQLHEEISEQEKGDLKQAIYKAVGKSFPLEITSYVIPKEAEAVGEITEINAEDQLLLIKNLEWCKDKACEKYESFWVKPDKDIKINSEKQKGELRFDQLQIGDWIEVWTKGAVLQSLPPQIFALEILVKEEKVEPVVSLSSLLQTDFEHIDQIDIKYGDGKSLTLIDKKVIEQIAAKLKKIELMKARDQRTVLGFLYSMDLTIGDRKIRYSSGLRFDDLKYLRNPLTEELNNEIVRLGRGNISNLLPGIRF</sequence>
<proteinExistence type="predicted"/>
<dbReference type="EMBL" id="JACVVD010000007">
    <property type="protein sequence ID" value="MBD0382302.1"/>
    <property type="molecule type" value="Genomic_DNA"/>
</dbReference>
<keyword evidence="2" id="KW-1185">Reference proteome</keyword>
<name>A0A926QL81_9BACL</name>